<keyword evidence="3" id="KW-1185">Reference proteome</keyword>
<organism evidence="2 3">
    <name type="scientific">Desulfotruncus arcticus DSM 17038</name>
    <dbReference type="NCBI Taxonomy" id="1121424"/>
    <lineage>
        <taxon>Bacteria</taxon>
        <taxon>Bacillati</taxon>
        <taxon>Bacillota</taxon>
        <taxon>Clostridia</taxon>
        <taxon>Eubacteriales</taxon>
        <taxon>Desulfallaceae</taxon>
        <taxon>Desulfotruncus</taxon>
    </lineage>
</organism>
<dbReference type="Proteomes" id="UP000199337">
    <property type="component" value="Unassembled WGS sequence"/>
</dbReference>
<evidence type="ECO:0000313" key="2">
    <source>
        <dbReference type="EMBL" id="SFG05986.1"/>
    </source>
</evidence>
<keyword evidence="1" id="KW-1133">Transmembrane helix</keyword>
<keyword evidence="1" id="KW-0812">Transmembrane</keyword>
<dbReference type="AlphaFoldDB" id="A0A1I2NWY0"/>
<keyword evidence="1" id="KW-0472">Membrane</keyword>
<evidence type="ECO:0000256" key="1">
    <source>
        <dbReference type="SAM" id="Phobius"/>
    </source>
</evidence>
<reference evidence="3" key="1">
    <citation type="submission" date="2016-10" db="EMBL/GenBank/DDBJ databases">
        <authorList>
            <person name="Varghese N."/>
            <person name="Submissions S."/>
        </authorList>
    </citation>
    <scope>NUCLEOTIDE SEQUENCE [LARGE SCALE GENOMIC DNA]</scope>
    <source>
        <strain evidence="3">DSM 17038</strain>
    </source>
</reference>
<protein>
    <submittedName>
        <fullName evidence="2">Uncharacterized protein</fullName>
    </submittedName>
</protein>
<sequence length="56" mass="6257">MIMIIKNAGVKQLPKSLQSTFLELKISNYLRKAGIVKGLGFSCLTVFCLVFSMVFE</sequence>
<dbReference type="EMBL" id="FOOX01000002">
    <property type="protein sequence ID" value="SFG05986.1"/>
    <property type="molecule type" value="Genomic_DNA"/>
</dbReference>
<proteinExistence type="predicted"/>
<gene>
    <name evidence="2" type="ORF">SAMN05660649_00517</name>
</gene>
<evidence type="ECO:0000313" key="3">
    <source>
        <dbReference type="Proteomes" id="UP000199337"/>
    </source>
</evidence>
<name>A0A1I2NWY0_9FIRM</name>
<feature type="non-terminal residue" evidence="2">
    <location>
        <position position="56"/>
    </location>
</feature>
<feature type="transmembrane region" description="Helical" evidence="1">
    <location>
        <begin position="35"/>
        <end position="55"/>
    </location>
</feature>
<accession>A0A1I2NWY0</accession>